<reference evidence="5 6" key="1">
    <citation type="journal article" date="2016" name="PLoS Pathog.">
        <title>Biosynthesis of antibiotic leucinostatins in bio-control fungus Purpureocillium lilacinum and their inhibition on phytophthora revealed by genome mining.</title>
        <authorList>
            <person name="Wang G."/>
            <person name="Liu Z."/>
            <person name="Lin R."/>
            <person name="Li E."/>
            <person name="Mao Z."/>
            <person name="Ling J."/>
            <person name="Yang Y."/>
            <person name="Yin W.B."/>
            <person name="Xie B."/>
        </authorList>
    </citation>
    <scope>NUCLEOTIDE SEQUENCE [LARGE SCALE GENOMIC DNA]</scope>
    <source>
        <strain evidence="5">170</strain>
    </source>
</reference>
<dbReference type="SUPFAM" id="SSF53474">
    <property type="entry name" value="alpha/beta-Hydrolases"/>
    <property type="match status" value="1"/>
</dbReference>
<evidence type="ECO:0000256" key="2">
    <source>
        <dbReference type="ARBA" id="ARBA00022801"/>
    </source>
</evidence>
<dbReference type="AlphaFoldDB" id="A0A179FRQ6"/>
<organism evidence="5 6">
    <name type="scientific">Pochonia chlamydosporia 170</name>
    <dbReference type="NCBI Taxonomy" id="1380566"/>
    <lineage>
        <taxon>Eukaryota</taxon>
        <taxon>Fungi</taxon>
        <taxon>Dikarya</taxon>
        <taxon>Ascomycota</taxon>
        <taxon>Pezizomycotina</taxon>
        <taxon>Sordariomycetes</taxon>
        <taxon>Hypocreomycetidae</taxon>
        <taxon>Hypocreales</taxon>
        <taxon>Clavicipitaceae</taxon>
        <taxon>Pochonia</taxon>
    </lineage>
</organism>
<evidence type="ECO:0000259" key="4">
    <source>
        <dbReference type="Pfam" id="PF00135"/>
    </source>
</evidence>
<dbReference type="RefSeq" id="XP_018144623.1">
    <property type="nucleotide sequence ID" value="XM_018283524.1"/>
</dbReference>
<accession>A0A179FRQ6</accession>
<dbReference type="STRING" id="1380566.A0A179FRQ6"/>
<dbReference type="GeneID" id="28847518"/>
<dbReference type="ESTHER" id="metcm-a0a179frq6">
    <property type="family name" value="Fungal_carboxylesterase_lipase"/>
</dbReference>
<dbReference type="SUPFAM" id="SSF56436">
    <property type="entry name" value="C-type lectin-like"/>
    <property type="match status" value="1"/>
</dbReference>
<proteinExistence type="inferred from homology"/>
<keyword evidence="3" id="KW-0732">Signal</keyword>
<feature type="chain" id="PRO_5008101933" evidence="3">
    <location>
        <begin position="20"/>
        <end position="724"/>
    </location>
</feature>
<comment type="caution">
    <text evidence="5">The sequence shown here is derived from an EMBL/GenBank/DDBJ whole genome shotgun (WGS) entry which is preliminary data.</text>
</comment>
<dbReference type="Gene3D" id="3.40.50.1820">
    <property type="entry name" value="alpha/beta hydrolase"/>
    <property type="match status" value="1"/>
</dbReference>
<dbReference type="InterPro" id="IPR019819">
    <property type="entry name" value="Carboxylesterase_B_CS"/>
</dbReference>
<keyword evidence="2" id="KW-0378">Hydrolase</keyword>
<dbReference type="PROSITE" id="PS00941">
    <property type="entry name" value="CARBOXYLESTERASE_B_2"/>
    <property type="match status" value="1"/>
</dbReference>
<dbReference type="InterPro" id="IPR002018">
    <property type="entry name" value="CarbesteraseB"/>
</dbReference>
<evidence type="ECO:0000313" key="5">
    <source>
        <dbReference type="EMBL" id="OAQ67773.1"/>
    </source>
</evidence>
<gene>
    <name evidence="5" type="ORF">VFPPC_04123</name>
</gene>
<dbReference type="PANTHER" id="PTHR43142:SF6">
    <property type="entry name" value="PUTATIVE (AFU_ORTHOLOGUE AFUA_7G01710)-RELATED"/>
    <property type="match status" value="1"/>
</dbReference>
<feature type="signal peptide" evidence="3">
    <location>
        <begin position="1"/>
        <end position="19"/>
    </location>
</feature>
<dbReference type="Proteomes" id="UP000078397">
    <property type="component" value="Unassembled WGS sequence"/>
</dbReference>
<dbReference type="OrthoDB" id="408631at2759"/>
<dbReference type="GO" id="GO:0016787">
    <property type="term" value="F:hydrolase activity"/>
    <property type="evidence" value="ECO:0007669"/>
    <property type="project" value="UniProtKB-KW"/>
</dbReference>
<protein>
    <submittedName>
        <fullName evidence="5">Cholinesterase</fullName>
    </submittedName>
</protein>
<dbReference type="KEGG" id="pchm:VFPPC_04123"/>
<sequence length="724" mass="78279">MHVQFVSGVLLLCGHAALASSPDSSSVGTVQVLNYNNLRPENSGGAALLIHDHLNHKNALRRCAAVGETLLPISTVRSNCKVTDIQFELDYLVATGGLTKGDSLWVQSSEDDECMAYSYRSRRVSKVSCDTKLPSLCSSKVAPTTDKNTSPMKDSKVTVTSSDYKITGYRDKRSFRFLGIPFADAPVQKLRFMPPQNYTGTRSIDATKVSAPCIQPVSPFGDSTNISEDCLYLNVFTPVLPAKVSRSSARRPVAVYFYGGAFVVGANSLIDYDGGNFASRNDVVIVTVNYRIGALGFLASESMLDGSLGIKDQIQALRWVRDHVAAFGGDPEQVTIFGQSAGGQSSIALLSSSSAKGLFHGAIVQSAPVDLPWFTRDVYSKMITPIVATAVGCNDTKTEKDLVSCLQSVPATSFIASNKNYATALSGIAQVVAKNYFHSGLFQAQTEPILPMVDDKGTGVIDDQFDKLLKNGKVPSRVPVMFTTVKDEGTMYVNRVLTSSIGNTQALLDSTFGIAFPSDLASSMIASGAFKTDPKDPDSVRNMVSKAVTEAQWTCPQAYLLDNGGLYAFSSLYEVEIGQGHQQSSTNTTSVCFPNDNYNATCHSADVLPVWGNLNSKTKGVQPYFGEDDILHSQLLNDIWGAFIRTGDPNPDTKMLKIRGPAYTSTLEIFGHDEYRISQYKKNAKQIALLSMPPSVTDNPGQSKQCAVFEKHGFTFQNAKVETG</sequence>
<dbReference type="PANTHER" id="PTHR43142">
    <property type="entry name" value="CARBOXYLIC ESTER HYDROLASE"/>
    <property type="match status" value="1"/>
</dbReference>
<dbReference type="InterPro" id="IPR016187">
    <property type="entry name" value="CTDL_fold"/>
</dbReference>
<dbReference type="EMBL" id="LSBJ02000003">
    <property type="protein sequence ID" value="OAQ67773.1"/>
    <property type="molecule type" value="Genomic_DNA"/>
</dbReference>
<evidence type="ECO:0000313" key="6">
    <source>
        <dbReference type="Proteomes" id="UP000078397"/>
    </source>
</evidence>
<name>A0A179FRQ6_METCM</name>
<comment type="similarity">
    <text evidence="1">Belongs to the type-B carboxylesterase/lipase family.</text>
</comment>
<dbReference type="Pfam" id="PF00135">
    <property type="entry name" value="COesterase"/>
    <property type="match status" value="1"/>
</dbReference>
<keyword evidence="6" id="KW-1185">Reference proteome</keyword>
<dbReference type="PROSITE" id="PS00122">
    <property type="entry name" value="CARBOXYLESTERASE_B_1"/>
    <property type="match status" value="1"/>
</dbReference>
<dbReference type="InterPro" id="IPR029058">
    <property type="entry name" value="AB_hydrolase_fold"/>
</dbReference>
<evidence type="ECO:0000256" key="3">
    <source>
        <dbReference type="SAM" id="SignalP"/>
    </source>
</evidence>
<evidence type="ECO:0000256" key="1">
    <source>
        <dbReference type="ARBA" id="ARBA00005964"/>
    </source>
</evidence>
<feature type="domain" description="Carboxylesterase type B" evidence="4">
    <location>
        <begin position="173"/>
        <end position="657"/>
    </location>
</feature>
<dbReference type="InterPro" id="IPR019826">
    <property type="entry name" value="Carboxylesterase_B_AS"/>
</dbReference>